<protein>
    <submittedName>
        <fullName evidence="1">Guanine nucleotide-binding protein (G protein), subunit alpha</fullName>
    </submittedName>
</protein>
<dbReference type="AlphaFoldDB" id="A0AAV7KBZ4"/>
<proteinExistence type="predicted"/>
<keyword evidence="2" id="KW-1185">Reference proteome</keyword>
<name>A0AAV7KBZ4_9METZ</name>
<dbReference type="SUPFAM" id="SSF47895">
    <property type="entry name" value="Transducin (alpha subunit), insertion domain"/>
    <property type="match status" value="1"/>
</dbReference>
<dbReference type="GO" id="GO:0007165">
    <property type="term" value="P:signal transduction"/>
    <property type="evidence" value="ECO:0007669"/>
    <property type="project" value="InterPro"/>
</dbReference>
<sequence>MRAVLKAMDHVGIPYSDKVNQTKGDLIKSYEILPSGQIDESVMSALKAVWADDGVKECCRRSYEYQLNDSAG</sequence>
<evidence type="ECO:0000313" key="2">
    <source>
        <dbReference type="Proteomes" id="UP001165289"/>
    </source>
</evidence>
<evidence type="ECO:0000313" key="1">
    <source>
        <dbReference type="EMBL" id="KAI6658395.1"/>
    </source>
</evidence>
<dbReference type="Proteomes" id="UP001165289">
    <property type="component" value="Unassembled WGS sequence"/>
</dbReference>
<dbReference type="InterPro" id="IPR011025">
    <property type="entry name" value="GproteinA_insert"/>
</dbReference>
<reference evidence="1 2" key="1">
    <citation type="journal article" date="2023" name="BMC Biol.">
        <title>The compact genome of the sponge Oopsacas minuta (Hexactinellida) is lacking key metazoan core genes.</title>
        <authorList>
            <person name="Santini S."/>
            <person name="Schenkelaars Q."/>
            <person name="Jourda C."/>
            <person name="Duchesne M."/>
            <person name="Belahbib H."/>
            <person name="Rocher C."/>
            <person name="Selva M."/>
            <person name="Riesgo A."/>
            <person name="Vervoort M."/>
            <person name="Leys S.P."/>
            <person name="Kodjabachian L."/>
            <person name="Le Bivic A."/>
            <person name="Borchiellini C."/>
            <person name="Claverie J.M."/>
            <person name="Renard E."/>
        </authorList>
    </citation>
    <scope>NUCLEOTIDE SEQUENCE [LARGE SCALE GENOMIC DNA]</scope>
    <source>
        <strain evidence="1">SPO-2</strain>
    </source>
</reference>
<dbReference type="Gene3D" id="1.10.400.10">
    <property type="entry name" value="GI Alpha 1, domain 2-like"/>
    <property type="match status" value="1"/>
</dbReference>
<comment type="caution">
    <text evidence="1">The sequence shown here is derived from an EMBL/GenBank/DDBJ whole genome shotgun (WGS) entry which is preliminary data.</text>
</comment>
<gene>
    <name evidence="1" type="ORF">LOD99_15197</name>
</gene>
<accession>A0AAV7KBZ4</accession>
<dbReference type="EMBL" id="JAKMXF010000088">
    <property type="protein sequence ID" value="KAI6658395.1"/>
    <property type="molecule type" value="Genomic_DNA"/>
</dbReference>
<organism evidence="1 2">
    <name type="scientific">Oopsacas minuta</name>
    <dbReference type="NCBI Taxonomy" id="111878"/>
    <lineage>
        <taxon>Eukaryota</taxon>
        <taxon>Metazoa</taxon>
        <taxon>Porifera</taxon>
        <taxon>Hexactinellida</taxon>
        <taxon>Hexasterophora</taxon>
        <taxon>Lyssacinosida</taxon>
        <taxon>Leucopsacidae</taxon>
        <taxon>Oopsacas</taxon>
    </lineage>
</organism>